<dbReference type="RefSeq" id="WP_164217105.1">
    <property type="nucleotide sequence ID" value="NZ_JAAGMS010000333.1"/>
</dbReference>
<protein>
    <submittedName>
        <fullName evidence="1">Uncharacterized protein</fullName>
    </submittedName>
</protein>
<gene>
    <name evidence="1" type="ORF">G3I58_30220</name>
</gene>
<proteinExistence type="predicted"/>
<dbReference type="AlphaFoldDB" id="A0A7K3RJ52"/>
<evidence type="ECO:0000313" key="2">
    <source>
        <dbReference type="Proteomes" id="UP000470951"/>
    </source>
</evidence>
<sequence length="597" mass="65916">MRCFDETTGVSKDYGFSRLEVSRELQEMLAGAFASRTAPGGGLTSLDAMNLAYRAATQLAEHVAGLVWPPVLPEHLLPEHLDGLLEGRCGFVSAARDLEHVKLLLAHAEGLSEALRGKLGEKGPRRAEGKRKESLSRAEWKRVAEAARADLRGAAVRIRGNRETLRAWRAGELSDDGDLARHRQMELLESVDRAGDVPRAWAQCHGREAPLPWVHRYGTVEEIVSSLHLSRREAVAGAVLMGVLTGENPSVLWAMPAAHHRADGHTGDLGTAIVAGRKPRRDRHQHMSLVLSQVPDWISIPTAPQSLSTRDELHTAFGLYVLLHELTGRSREVLGSRQLLVRQALTSPDLPSLSDNFEDTMVQPWARDHELMADRKDPKGRPVPLRVTLGIIRLTHLELHQRPVAQSERTLATTYLARNRGNLAEYQKVVADALAQEVAKAKARGAMTTLSEEDLRRVQEEPEQVAATYGVDVSTLQRMIDGELDTVMNACADNTGGQHAPAGQPCRASFMLCLDCPCARALPHHLPVQVLVHDRIAERRAQMSAMQWAQRFAAPHAQLADLLGRHPKTTVDDARATATDDERALVTRFLSRELDLR</sequence>
<organism evidence="1 2">
    <name type="scientific">Streptomyces anulatus</name>
    <name type="common">Streptomyces chrysomallus</name>
    <dbReference type="NCBI Taxonomy" id="1892"/>
    <lineage>
        <taxon>Bacteria</taxon>
        <taxon>Bacillati</taxon>
        <taxon>Actinomycetota</taxon>
        <taxon>Actinomycetes</taxon>
        <taxon>Kitasatosporales</taxon>
        <taxon>Streptomycetaceae</taxon>
        <taxon>Streptomyces</taxon>
    </lineage>
</organism>
<dbReference type="Proteomes" id="UP000470951">
    <property type="component" value="Unassembled WGS sequence"/>
</dbReference>
<accession>A0A7K3RJ52</accession>
<reference evidence="1 2" key="1">
    <citation type="submission" date="2020-01" db="EMBL/GenBank/DDBJ databases">
        <title>Insect and environment-associated Actinomycetes.</title>
        <authorList>
            <person name="Currrie C."/>
            <person name="Chevrette M."/>
            <person name="Carlson C."/>
            <person name="Stubbendieck R."/>
            <person name="Wendt-Pienkowski E."/>
        </authorList>
    </citation>
    <scope>NUCLEOTIDE SEQUENCE [LARGE SCALE GENOMIC DNA]</scope>
    <source>
        <strain evidence="1 2">SID7903</strain>
    </source>
</reference>
<comment type="caution">
    <text evidence="1">The sequence shown here is derived from an EMBL/GenBank/DDBJ whole genome shotgun (WGS) entry which is preliminary data.</text>
</comment>
<name>A0A7K3RJ52_STRAQ</name>
<evidence type="ECO:0000313" key="1">
    <source>
        <dbReference type="EMBL" id="NEC02215.1"/>
    </source>
</evidence>
<dbReference type="EMBL" id="JAAGMS010000333">
    <property type="protein sequence ID" value="NEC02215.1"/>
    <property type="molecule type" value="Genomic_DNA"/>
</dbReference>